<dbReference type="STRING" id="45351.A7RVA5"/>
<dbReference type="SMART" id="SM00353">
    <property type="entry name" value="HLH"/>
    <property type="match status" value="1"/>
</dbReference>
<dbReference type="GO" id="GO:0000981">
    <property type="term" value="F:DNA-binding transcription factor activity, RNA polymerase II-specific"/>
    <property type="evidence" value="ECO:0000318"/>
    <property type="project" value="GO_Central"/>
</dbReference>
<evidence type="ECO:0000256" key="2">
    <source>
        <dbReference type="ARBA" id="ARBA00023015"/>
    </source>
</evidence>
<feature type="coiled-coil region" evidence="6">
    <location>
        <begin position="104"/>
        <end position="131"/>
    </location>
</feature>
<feature type="domain" description="BHLH" evidence="8">
    <location>
        <begin position="63"/>
        <end position="114"/>
    </location>
</feature>
<protein>
    <recommendedName>
        <fullName evidence="8">BHLH domain-containing protein</fullName>
    </recommendedName>
</protein>
<keyword evidence="10" id="KW-1185">Reference proteome</keyword>
<keyword evidence="5" id="KW-0539">Nucleus</keyword>
<accession>A7RVA5</accession>
<dbReference type="InParanoid" id="A7RVA5"/>
<dbReference type="PANTHER" id="PTHR11969">
    <property type="entry name" value="MAX DIMERIZATION, MAD"/>
    <property type="match status" value="1"/>
</dbReference>
<keyword evidence="4" id="KW-0804">Transcription</keyword>
<feature type="compositionally biased region" description="Acidic residues" evidence="7">
    <location>
        <begin position="244"/>
        <end position="254"/>
    </location>
</feature>
<dbReference type="eggNOG" id="KOG2483">
    <property type="taxonomic scope" value="Eukaryota"/>
</dbReference>
<evidence type="ECO:0000313" key="10">
    <source>
        <dbReference type="Proteomes" id="UP000001593"/>
    </source>
</evidence>
<evidence type="ECO:0000313" key="9">
    <source>
        <dbReference type="EMBL" id="EDO44609.1"/>
    </source>
</evidence>
<dbReference type="KEGG" id="nve:5516612"/>
<dbReference type="GO" id="GO:0005634">
    <property type="term" value="C:nucleus"/>
    <property type="evidence" value="ECO:0007669"/>
    <property type="project" value="UniProtKB-SubCell"/>
</dbReference>
<dbReference type="EMBL" id="DS469543">
    <property type="protein sequence ID" value="EDO44609.1"/>
    <property type="molecule type" value="Genomic_DNA"/>
</dbReference>
<dbReference type="PANTHER" id="PTHR11969:SF99">
    <property type="entry name" value="MAX-BINDING PROTEIN MNT"/>
    <property type="match status" value="1"/>
</dbReference>
<dbReference type="GO" id="GO:0046983">
    <property type="term" value="F:protein dimerization activity"/>
    <property type="evidence" value="ECO:0007669"/>
    <property type="project" value="InterPro"/>
</dbReference>
<feature type="compositionally biased region" description="Basic and acidic residues" evidence="7">
    <location>
        <begin position="320"/>
        <end position="341"/>
    </location>
</feature>
<feature type="region of interest" description="Disordered" evidence="7">
    <location>
        <begin position="240"/>
        <end position="264"/>
    </location>
</feature>
<feature type="region of interest" description="Disordered" evidence="7">
    <location>
        <begin position="50"/>
        <end position="69"/>
    </location>
</feature>
<dbReference type="AlphaFoldDB" id="A7RVA5"/>
<keyword evidence="2" id="KW-0805">Transcription regulation</keyword>
<evidence type="ECO:0000256" key="3">
    <source>
        <dbReference type="ARBA" id="ARBA00023125"/>
    </source>
</evidence>
<evidence type="ECO:0000256" key="4">
    <source>
        <dbReference type="ARBA" id="ARBA00023163"/>
    </source>
</evidence>
<evidence type="ECO:0000256" key="7">
    <source>
        <dbReference type="SAM" id="MobiDB-lite"/>
    </source>
</evidence>
<dbReference type="GO" id="GO:0006357">
    <property type="term" value="P:regulation of transcription by RNA polymerase II"/>
    <property type="evidence" value="ECO:0000318"/>
    <property type="project" value="GO_Central"/>
</dbReference>
<dbReference type="Pfam" id="PF00010">
    <property type="entry name" value="HLH"/>
    <property type="match status" value="1"/>
</dbReference>
<feature type="region of interest" description="Disordered" evidence="7">
    <location>
        <begin position="285"/>
        <end position="351"/>
    </location>
</feature>
<feature type="compositionally biased region" description="Basic and acidic residues" evidence="7">
    <location>
        <begin position="285"/>
        <end position="298"/>
    </location>
</feature>
<dbReference type="Gene3D" id="4.10.280.10">
    <property type="entry name" value="Helix-loop-helix DNA-binding domain"/>
    <property type="match status" value="1"/>
</dbReference>
<evidence type="ECO:0000259" key="8">
    <source>
        <dbReference type="PROSITE" id="PS50888"/>
    </source>
</evidence>
<evidence type="ECO:0000256" key="5">
    <source>
        <dbReference type="ARBA" id="ARBA00023242"/>
    </source>
</evidence>
<reference evidence="9 10" key="1">
    <citation type="journal article" date="2007" name="Science">
        <title>Sea anemone genome reveals ancestral eumetazoan gene repertoire and genomic organization.</title>
        <authorList>
            <person name="Putnam N.H."/>
            <person name="Srivastava M."/>
            <person name="Hellsten U."/>
            <person name="Dirks B."/>
            <person name="Chapman J."/>
            <person name="Salamov A."/>
            <person name="Terry A."/>
            <person name="Shapiro H."/>
            <person name="Lindquist E."/>
            <person name="Kapitonov V.V."/>
            <person name="Jurka J."/>
            <person name="Genikhovich G."/>
            <person name="Grigoriev I.V."/>
            <person name="Lucas S.M."/>
            <person name="Steele R.E."/>
            <person name="Finnerty J.R."/>
            <person name="Technau U."/>
            <person name="Martindale M.Q."/>
            <person name="Rokhsar D.S."/>
        </authorList>
    </citation>
    <scope>NUCLEOTIDE SEQUENCE [LARGE SCALE GENOMIC DNA]</scope>
    <source>
        <strain evidence="10">CH2 X CH6</strain>
    </source>
</reference>
<dbReference type="PROSITE" id="PS50888">
    <property type="entry name" value="BHLH"/>
    <property type="match status" value="1"/>
</dbReference>
<evidence type="ECO:0000256" key="6">
    <source>
        <dbReference type="SAM" id="Coils"/>
    </source>
</evidence>
<dbReference type="HOGENOM" id="CLU_790626_0_0_1"/>
<dbReference type="OrthoDB" id="5981879at2759"/>
<evidence type="ECO:0000256" key="1">
    <source>
        <dbReference type="ARBA" id="ARBA00004123"/>
    </source>
</evidence>
<name>A7RVA5_NEMVE</name>
<dbReference type="Proteomes" id="UP000001593">
    <property type="component" value="Unassembled WGS sequence"/>
</dbReference>
<dbReference type="CDD" id="cd11402">
    <property type="entry name" value="bHLHzip_Mnt"/>
    <property type="match status" value="1"/>
</dbReference>
<dbReference type="InterPro" id="IPR036638">
    <property type="entry name" value="HLH_DNA-bd_sf"/>
</dbReference>
<organism evidence="9 10">
    <name type="scientific">Nematostella vectensis</name>
    <name type="common">Starlet sea anemone</name>
    <dbReference type="NCBI Taxonomy" id="45351"/>
    <lineage>
        <taxon>Eukaryota</taxon>
        <taxon>Metazoa</taxon>
        <taxon>Cnidaria</taxon>
        <taxon>Anthozoa</taxon>
        <taxon>Hexacorallia</taxon>
        <taxon>Actiniaria</taxon>
        <taxon>Edwardsiidae</taxon>
        <taxon>Nematostella</taxon>
    </lineage>
</organism>
<sequence>MCKSPDGCFGPRTRSIPRNLVLFNHQFVILPTGQHAVVFNIDRRRVVSESDALDRRRRPGGAGTRETHNKLEKNRRAHLKECFDVLKREVPTLEDKKTSNLNILRSALKHIQILKKQEREYENEYGQLKLSNRAKRERADALKQFLIAERKLPPNLEVSKVKPIGDAKPPSTCTTATAASCPVSVSTQTPPSPSKEGVKCITSVSSECNGAVSTCTNDSGIEENHAASDNDTKTYYNEWSKLEDNDDEKTDTDEGLSHSEDERDIEIDVVGQDDVGILENNHVKMVEEPESQVDKDQCDTVLKGWSTTPYANAGRRKRSRSADKREEDSDYDGDTKEEPKTKIQACARVSS</sequence>
<dbReference type="GO" id="GO:0000978">
    <property type="term" value="F:RNA polymerase II cis-regulatory region sequence-specific DNA binding"/>
    <property type="evidence" value="ECO:0000318"/>
    <property type="project" value="GO_Central"/>
</dbReference>
<proteinExistence type="predicted"/>
<keyword evidence="3" id="KW-0238">DNA-binding</keyword>
<gene>
    <name evidence="9" type="ORF">NEMVEDRAFT_v1g240935</name>
</gene>
<dbReference type="OMA" id="XSSAAEL"/>
<dbReference type="InterPro" id="IPR011598">
    <property type="entry name" value="bHLH_dom"/>
</dbReference>
<comment type="subcellular location">
    <subcellularLocation>
        <location evidence="1">Nucleus</location>
    </subcellularLocation>
</comment>
<keyword evidence="6" id="KW-0175">Coiled coil</keyword>
<dbReference type="SUPFAM" id="SSF47459">
    <property type="entry name" value="HLH, helix-loop-helix DNA-binding domain"/>
    <property type="match status" value="1"/>
</dbReference>